<reference evidence="16 17" key="1">
    <citation type="journal article" date="2018" name="Nat. Biotechnol.">
        <title>A standardized bacterial taxonomy based on genome phylogeny substantially revises the tree of life.</title>
        <authorList>
            <person name="Parks D.H."/>
            <person name="Chuvochina M."/>
            <person name="Waite D.W."/>
            <person name="Rinke C."/>
            <person name="Skarshewski A."/>
            <person name="Chaumeil P.A."/>
            <person name="Hugenholtz P."/>
        </authorList>
    </citation>
    <scope>NUCLEOTIDE SEQUENCE [LARGE SCALE GENOMIC DNA]</scope>
    <source>
        <strain evidence="16">UBA8844</strain>
    </source>
</reference>
<evidence type="ECO:0000256" key="13">
    <source>
        <dbReference type="HAMAP-Rule" id="MF_01810"/>
    </source>
</evidence>
<sequence length="570" mass="61991">MEPRRIALAVVLMAAVLILTPYLFPTAKPVPGSMAVAGDSLAADSLRDSVAAAAARVSGSPIAPVAGATPADSAALLATPVQLSVDTTVVKTASADYRTTNQGAALVGATMTRYQALSNRGRTKEGSVELAGPGDRLLSFRLVVPGDTIALDKQIFRTAESSNNGVSTVRYETELAAVAGTPRQVSISYSFQPDSYHVAVAAAVTGVPETSFLLVDLPRGFRSSEADSVEDQNHLAYAYKPELSSAKGVTFRSLDPGERRIEPGPLTWAVAKNKYFMLGVLTPKGGTPFLEANFTGGPRVAKAATRGEATLVMPLKAGNVAFEAYVGPQEFKRLVAMGREFETSNPYGGWIQGIVQPFATMVITLLLWMKKTLGVSYGWILVIFGVAVRIILWPLNQRAMRSSMQMQRIQPELQAIQARHKGDPQKLQAAMMQVYKEHGMSPFSSLSGCLPMLIPLPVFFALFFVFQNTIEFRGVSFLWFPDISVKDPYYIIPILVAITALVLSWLGMRGIKANEQQKMMMYLMPAMMLIFFVNMASGLNLYYFIQNLASLPQQWLISRERSKAAPLVRG</sequence>
<evidence type="ECO:0000256" key="7">
    <source>
        <dbReference type="ARBA" id="ARBA00022927"/>
    </source>
</evidence>
<keyword evidence="6 13" id="KW-0812">Transmembrane</keyword>
<evidence type="ECO:0000256" key="6">
    <source>
        <dbReference type="ARBA" id="ARBA00022692"/>
    </source>
</evidence>
<evidence type="ECO:0000259" key="15">
    <source>
        <dbReference type="Pfam" id="PF14849"/>
    </source>
</evidence>
<feature type="transmembrane region" description="Helical" evidence="13">
    <location>
        <begin position="490"/>
        <end position="508"/>
    </location>
</feature>
<evidence type="ECO:0000256" key="5">
    <source>
        <dbReference type="ARBA" id="ARBA00022475"/>
    </source>
</evidence>
<feature type="domain" description="Membrane insertase YidC N-terminal" evidence="15">
    <location>
        <begin position="89"/>
        <end position="360"/>
    </location>
</feature>
<dbReference type="Pfam" id="PF02096">
    <property type="entry name" value="60KD_IMP"/>
    <property type="match status" value="1"/>
</dbReference>
<dbReference type="Gene3D" id="2.70.98.90">
    <property type="match status" value="1"/>
</dbReference>
<keyword evidence="7 13" id="KW-0653">Protein transport</keyword>
<dbReference type="NCBIfam" id="TIGR03593">
    <property type="entry name" value="yidC_nterm"/>
    <property type="match status" value="1"/>
</dbReference>
<dbReference type="NCBIfam" id="TIGR03592">
    <property type="entry name" value="yidC_oxa1_cterm"/>
    <property type="match status" value="1"/>
</dbReference>
<dbReference type="GO" id="GO:0005886">
    <property type="term" value="C:plasma membrane"/>
    <property type="evidence" value="ECO:0007669"/>
    <property type="project" value="UniProtKB-SubCell"/>
</dbReference>
<feature type="transmembrane region" description="Helical" evidence="13">
    <location>
        <begin position="520"/>
        <end position="545"/>
    </location>
</feature>
<evidence type="ECO:0000259" key="14">
    <source>
        <dbReference type="Pfam" id="PF02096"/>
    </source>
</evidence>
<keyword evidence="5 13" id="KW-1003">Cell membrane</keyword>
<feature type="transmembrane region" description="Helical" evidence="13">
    <location>
        <begin position="450"/>
        <end position="470"/>
    </location>
</feature>
<dbReference type="EMBL" id="DPIY01000012">
    <property type="protein sequence ID" value="HCT58929.1"/>
    <property type="molecule type" value="Genomic_DNA"/>
</dbReference>
<dbReference type="InterPro" id="IPR038221">
    <property type="entry name" value="YidC_periplasmic_sf"/>
</dbReference>
<dbReference type="HAMAP" id="MF_01810">
    <property type="entry name" value="YidC_type1"/>
    <property type="match status" value="1"/>
</dbReference>
<comment type="subunit">
    <text evidence="13">Interacts with the Sec translocase complex via SecD. Specifically interacts with transmembrane segments of nascent integral membrane proteins during membrane integration.</text>
</comment>
<proteinExistence type="inferred from homology"/>
<feature type="transmembrane region" description="Helical" evidence="13">
    <location>
        <begin position="6"/>
        <end position="24"/>
    </location>
</feature>
<evidence type="ECO:0000256" key="1">
    <source>
        <dbReference type="ARBA" id="ARBA00004429"/>
    </source>
</evidence>
<dbReference type="Proteomes" id="UP000264071">
    <property type="component" value="Unassembled WGS sequence"/>
</dbReference>
<evidence type="ECO:0000256" key="3">
    <source>
        <dbReference type="ARBA" id="ARBA00015325"/>
    </source>
</evidence>
<feature type="transmembrane region" description="Helical" evidence="13">
    <location>
        <begin position="375"/>
        <end position="395"/>
    </location>
</feature>
<protein>
    <recommendedName>
        <fullName evidence="3 13">Membrane protein insertase YidC</fullName>
    </recommendedName>
    <alternativeName>
        <fullName evidence="12 13">Foldase YidC</fullName>
    </alternativeName>
    <alternativeName>
        <fullName evidence="11 13">Membrane integrase YidC</fullName>
    </alternativeName>
    <alternativeName>
        <fullName evidence="13">Membrane protein YidC</fullName>
    </alternativeName>
</protein>
<dbReference type="GO" id="GO:0051205">
    <property type="term" value="P:protein insertion into membrane"/>
    <property type="evidence" value="ECO:0007669"/>
    <property type="project" value="TreeGrafter"/>
</dbReference>
<keyword evidence="10 13" id="KW-0143">Chaperone</keyword>
<gene>
    <name evidence="13" type="primary">yidC</name>
    <name evidence="16" type="ORF">DGD08_17145</name>
</gene>
<comment type="subcellular location">
    <subcellularLocation>
        <location evidence="1">Cell inner membrane</location>
        <topology evidence="1">Multi-pass membrane protein</topology>
    </subcellularLocation>
    <subcellularLocation>
        <location evidence="13">Cell membrane</location>
        <topology evidence="13">Multi-pass membrane protein</topology>
    </subcellularLocation>
</comment>
<name>A0A3D4VCT0_9BACT</name>
<evidence type="ECO:0000256" key="4">
    <source>
        <dbReference type="ARBA" id="ARBA00022448"/>
    </source>
</evidence>
<dbReference type="GO" id="GO:0032977">
    <property type="term" value="F:membrane insertase activity"/>
    <property type="evidence" value="ECO:0007669"/>
    <property type="project" value="InterPro"/>
</dbReference>
<feature type="domain" description="Membrane insertase YidC/Oxa/ALB C-terminal" evidence="14">
    <location>
        <begin position="377"/>
        <end position="559"/>
    </location>
</feature>
<evidence type="ECO:0000256" key="2">
    <source>
        <dbReference type="ARBA" id="ARBA00010527"/>
    </source>
</evidence>
<keyword evidence="9 13" id="KW-0472">Membrane</keyword>
<dbReference type="OMA" id="MMYLMPA"/>
<evidence type="ECO:0000256" key="11">
    <source>
        <dbReference type="ARBA" id="ARBA00033245"/>
    </source>
</evidence>
<dbReference type="AlphaFoldDB" id="A0A3D4VCT0"/>
<dbReference type="InterPro" id="IPR028053">
    <property type="entry name" value="Membr_insert_YidC_N"/>
</dbReference>
<evidence type="ECO:0000313" key="17">
    <source>
        <dbReference type="Proteomes" id="UP000264071"/>
    </source>
</evidence>
<comment type="similarity">
    <text evidence="2 13">Belongs to the OXA1/ALB3/YidC family. Type 1 subfamily.</text>
</comment>
<keyword evidence="8 13" id="KW-1133">Transmembrane helix</keyword>
<dbReference type="PANTHER" id="PTHR12428:SF65">
    <property type="entry name" value="CYTOCHROME C OXIDASE ASSEMBLY PROTEIN COX18, MITOCHONDRIAL"/>
    <property type="match status" value="1"/>
</dbReference>
<evidence type="ECO:0000256" key="8">
    <source>
        <dbReference type="ARBA" id="ARBA00022989"/>
    </source>
</evidence>
<dbReference type="InterPro" id="IPR047196">
    <property type="entry name" value="YidC_ALB_C"/>
</dbReference>
<dbReference type="InterPro" id="IPR001708">
    <property type="entry name" value="YidC/ALB3/OXA1/COX18"/>
</dbReference>
<evidence type="ECO:0000313" key="16">
    <source>
        <dbReference type="EMBL" id="HCT58929.1"/>
    </source>
</evidence>
<comment type="function">
    <text evidence="13">Required for the insertion and/or proper folding and/or complex formation of integral membrane proteins into the membrane. Involved in integration of membrane proteins that insert both dependently and independently of the Sec translocase complex, as well as at least some lipoproteins. Aids folding of multispanning membrane proteins.</text>
</comment>
<organism evidence="16 17">
    <name type="scientific">Gemmatimonas aurantiaca</name>
    <dbReference type="NCBI Taxonomy" id="173480"/>
    <lineage>
        <taxon>Bacteria</taxon>
        <taxon>Pseudomonadati</taxon>
        <taxon>Gemmatimonadota</taxon>
        <taxon>Gemmatimonadia</taxon>
        <taxon>Gemmatimonadales</taxon>
        <taxon>Gemmatimonadaceae</taxon>
        <taxon>Gemmatimonas</taxon>
    </lineage>
</organism>
<dbReference type="GO" id="GO:0015031">
    <property type="term" value="P:protein transport"/>
    <property type="evidence" value="ECO:0007669"/>
    <property type="project" value="UniProtKB-KW"/>
</dbReference>
<dbReference type="CDD" id="cd20070">
    <property type="entry name" value="5TM_YidC_Alb3"/>
    <property type="match status" value="1"/>
</dbReference>
<evidence type="ECO:0000256" key="12">
    <source>
        <dbReference type="ARBA" id="ARBA00033342"/>
    </source>
</evidence>
<evidence type="ECO:0000256" key="10">
    <source>
        <dbReference type="ARBA" id="ARBA00023186"/>
    </source>
</evidence>
<dbReference type="Pfam" id="PF14849">
    <property type="entry name" value="YidC_periplas"/>
    <property type="match status" value="1"/>
</dbReference>
<keyword evidence="4 13" id="KW-0813">Transport</keyword>
<evidence type="ECO:0000256" key="9">
    <source>
        <dbReference type="ARBA" id="ARBA00023136"/>
    </source>
</evidence>
<dbReference type="PANTHER" id="PTHR12428">
    <property type="entry name" value="OXA1"/>
    <property type="match status" value="1"/>
</dbReference>
<dbReference type="InterPro" id="IPR028055">
    <property type="entry name" value="YidC/Oxa/ALB_C"/>
</dbReference>
<accession>A0A3D4VCT0</accession>
<comment type="caution">
    <text evidence="16">The sequence shown here is derived from an EMBL/GenBank/DDBJ whole genome shotgun (WGS) entry which is preliminary data.</text>
</comment>
<dbReference type="InterPro" id="IPR019998">
    <property type="entry name" value="Membr_insert_YidC"/>
</dbReference>